<dbReference type="Gene3D" id="3.50.50.60">
    <property type="entry name" value="FAD/NAD(P)-binding domain"/>
    <property type="match status" value="1"/>
</dbReference>
<dbReference type="GO" id="GO:0004497">
    <property type="term" value="F:monooxygenase activity"/>
    <property type="evidence" value="ECO:0007669"/>
    <property type="project" value="UniProtKB-KW"/>
</dbReference>
<dbReference type="OrthoDB" id="655030at2759"/>
<dbReference type="EMBL" id="JAAAJB010000243">
    <property type="protein sequence ID" value="KAG0260600.1"/>
    <property type="molecule type" value="Genomic_DNA"/>
</dbReference>
<dbReference type="SUPFAM" id="SSF51905">
    <property type="entry name" value="FAD/NAD(P)-binding domain"/>
    <property type="match status" value="1"/>
</dbReference>
<sequence length="389" mass="42654">MSSNPSIAIIGAGVAGLTLARVLQVHGIRSTVFDLDASSTSRDQGGTLDLHVESGQSALHAAGLFERFKSLVRADGQEMRMVDKYGKVHVHDMSTDHIDGRPEIDRGALRQILVDSIDQDTLRWGTRVRQVEQIAPGKYTVGFDGQDGHKTPFDLVVGADGAWSKVRPLLSNARPVYSGASMVECRFLNVDKHHPKVAELVGGGSCFIVSDSKCVMAQRNGDGSIRIYVAFFVDEDAFPAMEVKLNHPSTARPYLLELLDDWDESIKDLVRLCDESFVFRPMYALPVSHVWESRPGLTLIGDAAHLVSPFAGEGANMAMWDGSELAKAIADAVQTGKPLCEAVSAFEQRMYAMAHPKMETSGNNLKLFMSPNGLEMAVQYWKTHISHEK</sequence>
<name>A0A9P6U5I1_9FUNG</name>
<evidence type="ECO:0000313" key="6">
    <source>
        <dbReference type="EMBL" id="KAG0260600.1"/>
    </source>
</evidence>
<evidence type="ECO:0000256" key="3">
    <source>
        <dbReference type="ARBA" id="ARBA00023002"/>
    </source>
</evidence>
<dbReference type="Proteomes" id="UP000807716">
    <property type="component" value="Unassembled WGS sequence"/>
</dbReference>
<evidence type="ECO:0000256" key="1">
    <source>
        <dbReference type="ARBA" id="ARBA00022630"/>
    </source>
</evidence>
<dbReference type="InterPro" id="IPR043683">
    <property type="entry name" value="TetX_monooxygenase"/>
</dbReference>
<keyword evidence="4" id="KW-0503">Monooxygenase</keyword>
<evidence type="ECO:0000259" key="5">
    <source>
        <dbReference type="Pfam" id="PF01494"/>
    </source>
</evidence>
<dbReference type="PRINTS" id="PR00420">
    <property type="entry name" value="RNGMNOXGNASE"/>
</dbReference>
<keyword evidence="1" id="KW-0285">Flavoprotein</keyword>
<dbReference type="GO" id="GO:0046677">
    <property type="term" value="P:response to antibiotic"/>
    <property type="evidence" value="ECO:0007669"/>
    <property type="project" value="InterPro"/>
</dbReference>
<proteinExistence type="inferred from homology"/>
<dbReference type="GO" id="GO:0071949">
    <property type="term" value="F:FAD binding"/>
    <property type="evidence" value="ECO:0007669"/>
    <property type="project" value="InterPro"/>
</dbReference>
<evidence type="ECO:0000313" key="7">
    <source>
        <dbReference type="Proteomes" id="UP000807716"/>
    </source>
</evidence>
<accession>A0A9P6U5I1</accession>
<dbReference type="PANTHER" id="PTHR46972">
    <property type="entry name" value="MONOOXYGENASE ASQM-RELATED"/>
    <property type="match status" value="1"/>
</dbReference>
<dbReference type="AlphaFoldDB" id="A0A9P6U5I1"/>
<keyword evidence="3" id="KW-0560">Oxidoreductase</keyword>
<dbReference type="InterPro" id="IPR036188">
    <property type="entry name" value="FAD/NAD-bd_sf"/>
</dbReference>
<evidence type="ECO:0000256" key="2">
    <source>
        <dbReference type="ARBA" id="ARBA00022827"/>
    </source>
</evidence>
<dbReference type="Pfam" id="PF01494">
    <property type="entry name" value="FAD_binding_3"/>
    <property type="match status" value="1"/>
</dbReference>
<organism evidence="6 7">
    <name type="scientific">Actinomortierella ambigua</name>
    <dbReference type="NCBI Taxonomy" id="1343610"/>
    <lineage>
        <taxon>Eukaryota</taxon>
        <taxon>Fungi</taxon>
        <taxon>Fungi incertae sedis</taxon>
        <taxon>Mucoromycota</taxon>
        <taxon>Mortierellomycotina</taxon>
        <taxon>Mortierellomycetes</taxon>
        <taxon>Mortierellales</taxon>
        <taxon>Mortierellaceae</taxon>
        <taxon>Actinomortierella</taxon>
    </lineage>
</organism>
<keyword evidence="2" id="KW-0274">FAD</keyword>
<keyword evidence="7" id="KW-1185">Reference proteome</keyword>
<comment type="caution">
    <text evidence="6">The sequence shown here is derived from an EMBL/GenBank/DDBJ whole genome shotgun (WGS) entry which is preliminary data.</text>
</comment>
<dbReference type="InterPro" id="IPR002938">
    <property type="entry name" value="FAD-bd"/>
</dbReference>
<gene>
    <name evidence="6" type="ORF">DFQ27_003448</name>
</gene>
<evidence type="ECO:0000256" key="4">
    <source>
        <dbReference type="ARBA" id="ARBA00023033"/>
    </source>
</evidence>
<feature type="domain" description="FAD-binding" evidence="5">
    <location>
        <begin position="7"/>
        <end position="335"/>
    </location>
</feature>
<dbReference type="HAMAP" id="MF_00845">
    <property type="entry name" value="TetX_monooxygenase"/>
    <property type="match status" value="1"/>
</dbReference>
<reference evidence="6" key="1">
    <citation type="journal article" date="2020" name="Fungal Divers.">
        <title>Resolving the Mortierellaceae phylogeny through synthesis of multi-gene phylogenetics and phylogenomics.</title>
        <authorList>
            <person name="Vandepol N."/>
            <person name="Liber J."/>
            <person name="Desiro A."/>
            <person name="Na H."/>
            <person name="Kennedy M."/>
            <person name="Barry K."/>
            <person name="Grigoriev I.V."/>
            <person name="Miller A.N."/>
            <person name="O'Donnell K."/>
            <person name="Stajich J.E."/>
            <person name="Bonito G."/>
        </authorList>
    </citation>
    <scope>NUCLEOTIDE SEQUENCE</scope>
    <source>
        <strain evidence="6">BC1065</strain>
    </source>
</reference>
<protein>
    <recommendedName>
        <fullName evidence="5">FAD-binding domain-containing protein</fullName>
    </recommendedName>
</protein>
<dbReference type="PANTHER" id="PTHR46972:SF1">
    <property type="entry name" value="FAD DEPENDENT OXIDOREDUCTASE DOMAIN-CONTAINING PROTEIN"/>
    <property type="match status" value="1"/>
</dbReference>